<feature type="region of interest" description="Disordered" evidence="1">
    <location>
        <begin position="1"/>
        <end position="29"/>
    </location>
</feature>
<dbReference type="RefSeq" id="YP_010798004.1">
    <property type="nucleotide sequence ID" value="NC_076281.1"/>
</dbReference>
<dbReference type="KEGG" id="vg:80536033"/>
<organism evidence="2">
    <name type="scientific">Plant associated genomovirus 20</name>
    <dbReference type="NCBI Taxonomy" id="2584392"/>
    <lineage>
        <taxon>Viruses</taxon>
        <taxon>Monodnaviria</taxon>
        <taxon>Shotokuvirae</taxon>
        <taxon>Cressdnaviricota</taxon>
        <taxon>Repensiviricetes</taxon>
        <taxon>Geplafuvirales</taxon>
        <taxon>Genomoviridae</taxon>
        <taxon>Gemycircularvirus</taxon>
        <taxon>Gemycircularvirus lebec1</taxon>
    </lineage>
</organism>
<reference evidence="2" key="1">
    <citation type="submission" date="2018-09" db="EMBL/GenBank/DDBJ databases">
        <title>Diverse plant associated genomoviruses.</title>
        <authorList>
            <person name="Richet C."/>
            <person name="Kraberger S."/>
            <person name="Filloux D."/>
            <person name="Fontenele R.S."/>
            <person name="Ribeiro S.G."/>
            <person name="Martin D.P."/>
            <person name="Lamas N.S."/>
            <person name="McCarthy J."/>
            <person name="Lefeuvre P."/>
            <person name="Roumagnac P."/>
            <person name="Varsani A."/>
        </authorList>
    </citation>
    <scope>NUCLEOTIDE SEQUENCE</scope>
    <source>
        <strain evidence="2">QS9_F22</strain>
    </source>
</reference>
<accession>A0A4Y5QD43</accession>
<evidence type="ECO:0000313" key="3">
    <source>
        <dbReference type="Proteomes" id="UP000680399"/>
    </source>
</evidence>
<sequence length="323" mass="37021">MAYTRTRSRRGYRRRTYARRRRRPVAKRRYRRRPYTRTKRMSTRTLRNITSRKKRDTMIPWRRLDPFTSGAVALPTLSGVPGSTNPGIQPYVFAYIPTARNIDRVSGAVANIQDDSSRTSTNCFAVGLKESITLNLNGAAGWYWRRICFYFKSRDLMDVSAASGFGTVGAAGTFYEETSVGFPRAWTLLAGQTTPTDNTTALWIQMRSALFRGTYQTDWLDFITAKTDNKRLDIVYDKTRRIQSPNAKGTSRKFNMWHSMRRRLVYNDDEVGGGKQTDVALSSQSRDSAGDYYVIDIFRSNPDALVSEGLEIDSSSTYYWHET</sequence>
<evidence type="ECO:0000313" key="2">
    <source>
        <dbReference type="EMBL" id="QCX29496.1"/>
    </source>
</evidence>
<dbReference type="Proteomes" id="UP000680399">
    <property type="component" value="Segment"/>
</dbReference>
<name>A0A4Y5QD43_9VIRU</name>
<keyword evidence="3" id="KW-1185">Reference proteome</keyword>
<proteinExistence type="predicted"/>
<evidence type="ECO:0000256" key="1">
    <source>
        <dbReference type="SAM" id="MobiDB-lite"/>
    </source>
</evidence>
<protein>
    <submittedName>
        <fullName evidence="2">Capsid protein</fullName>
    </submittedName>
</protein>
<dbReference type="EMBL" id="MH939431">
    <property type="protein sequence ID" value="QCX29496.1"/>
    <property type="molecule type" value="Genomic_DNA"/>
</dbReference>
<dbReference type="GeneID" id="80536033"/>